<dbReference type="KEGG" id="dan:6503089"/>
<reference evidence="2 3" key="1">
    <citation type="journal article" date="2007" name="Nature">
        <title>Evolution of genes and genomes on the Drosophila phylogeny.</title>
        <authorList>
            <consortium name="Drosophila 12 Genomes Consortium"/>
            <person name="Clark A.G."/>
            <person name="Eisen M.B."/>
            <person name="Smith D.R."/>
            <person name="Bergman C.M."/>
            <person name="Oliver B."/>
            <person name="Markow T.A."/>
            <person name="Kaufman T.C."/>
            <person name="Kellis M."/>
            <person name="Gelbart W."/>
            <person name="Iyer V.N."/>
            <person name="Pollard D.A."/>
            <person name="Sackton T.B."/>
            <person name="Larracuente A.M."/>
            <person name="Singh N.D."/>
            <person name="Abad J.P."/>
            <person name="Abt D.N."/>
            <person name="Adryan B."/>
            <person name="Aguade M."/>
            <person name="Akashi H."/>
            <person name="Anderson W.W."/>
            <person name="Aquadro C.F."/>
            <person name="Ardell D.H."/>
            <person name="Arguello R."/>
            <person name="Artieri C.G."/>
            <person name="Barbash D.A."/>
            <person name="Barker D."/>
            <person name="Barsanti P."/>
            <person name="Batterham P."/>
            <person name="Batzoglou S."/>
            <person name="Begun D."/>
            <person name="Bhutkar A."/>
            <person name="Blanco E."/>
            <person name="Bosak S.A."/>
            <person name="Bradley R.K."/>
            <person name="Brand A.D."/>
            <person name="Brent M.R."/>
            <person name="Brooks A.N."/>
            <person name="Brown R.H."/>
            <person name="Butlin R.K."/>
            <person name="Caggese C."/>
            <person name="Calvi B.R."/>
            <person name="Bernardo de Carvalho A."/>
            <person name="Caspi A."/>
            <person name="Castrezana S."/>
            <person name="Celniker S.E."/>
            <person name="Chang J.L."/>
            <person name="Chapple C."/>
            <person name="Chatterji S."/>
            <person name="Chinwalla A."/>
            <person name="Civetta A."/>
            <person name="Clifton S.W."/>
            <person name="Comeron J.M."/>
            <person name="Costello J.C."/>
            <person name="Coyne J.A."/>
            <person name="Daub J."/>
            <person name="David R.G."/>
            <person name="Delcher A.L."/>
            <person name="Delehaunty K."/>
            <person name="Do C.B."/>
            <person name="Ebling H."/>
            <person name="Edwards K."/>
            <person name="Eickbush T."/>
            <person name="Evans J.D."/>
            <person name="Filipski A."/>
            <person name="Findeiss S."/>
            <person name="Freyhult E."/>
            <person name="Fulton L."/>
            <person name="Fulton R."/>
            <person name="Garcia A.C."/>
            <person name="Gardiner A."/>
            <person name="Garfield D.A."/>
            <person name="Garvin B.E."/>
            <person name="Gibson G."/>
            <person name="Gilbert D."/>
            <person name="Gnerre S."/>
            <person name="Godfrey J."/>
            <person name="Good R."/>
            <person name="Gotea V."/>
            <person name="Gravely B."/>
            <person name="Greenberg A.J."/>
            <person name="Griffiths-Jones S."/>
            <person name="Gross S."/>
            <person name="Guigo R."/>
            <person name="Gustafson E.A."/>
            <person name="Haerty W."/>
            <person name="Hahn M.W."/>
            <person name="Halligan D.L."/>
            <person name="Halpern A.L."/>
            <person name="Halter G.M."/>
            <person name="Han M.V."/>
            <person name="Heger A."/>
            <person name="Hillier L."/>
            <person name="Hinrichs A.S."/>
            <person name="Holmes I."/>
            <person name="Hoskins R.A."/>
            <person name="Hubisz M.J."/>
            <person name="Hultmark D."/>
            <person name="Huntley M.A."/>
            <person name="Jaffe D.B."/>
            <person name="Jagadeeshan S."/>
            <person name="Jeck W.R."/>
            <person name="Johnson J."/>
            <person name="Jones C.D."/>
            <person name="Jordan W.C."/>
            <person name="Karpen G.H."/>
            <person name="Kataoka E."/>
            <person name="Keightley P.D."/>
            <person name="Kheradpour P."/>
            <person name="Kirkness E.F."/>
            <person name="Koerich L.B."/>
            <person name="Kristiansen K."/>
            <person name="Kudrna D."/>
            <person name="Kulathinal R.J."/>
            <person name="Kumar S."/>
            <person name="Kwok R."/>
            <person name="Lander E."/>
            <person name="Langley C.H."/>
            <person name="Lapoint R."/>
            <person name="Lazzaro B.P."/>
            <person name="Lee S.J."/>
            <person name="Levesque L."/>
            <person name="Li R."/>
            <person name="Lin C.F."/>
            <person name="Lin M.F."/>
            <person name="Lindblad-Toh K."/>
            <person name="Llopart A."/>
            <person name="Long M."/>
            <person name="Low L."/>
            <person name="Lozovsky E."/>
            <person name="Lu J."/>
            <person name="Luo M."/>
            <person name="Machado C.A."/>
            <person name="Makalowski W."/>
            <person name="Marzo M."/>
            <person name="Matsuda M."/>
            <person name="Matzkin L."/>
            <person name="McAllister B."/>
            <person name="McBride C.S."/>
            <person name="McKernan B."/>
            <person name="McKernan K."/>
            <person name="Mendez-Lago M."/>
            <person name="Minx P."/>
            <person name="Mollenhauer M.U."/>
            <person name="Montooth K."/>
            <person name="Mount S.M."/>
            <person name="Mu X."/>
            <person name="Myers E."/>
            <person name="Negre B."/>
            <person name="Newfeld S."/>
            <person name="Nielsen R."/>
            <person name="Noor M.A."/>
            <person name="O'Grady P."/>
            <person name="Pachter L."/>
            <person name="Papaceit M."/>
            <person name="Parisi M.J."/>
            <person name="Parisi M."/>
            <person name="Parts L."/>
            <person name="Pedersen J.S."/>
            <person name="Pesole G."/>
            <person name="Phillippy A.M."/>
            <person name="Ponting C.P."/>
            <person name="Pop M."/>
            <person name="Porcelli D."/>
            <person name="Powell J.R."/>
            <person name="Prohaska S."/>
            <person name="Pruitt K."/>
            <person name="Puig M."/>
            <person name="Quesneville H."/>
            <person name="Ram K.R."/>
            <person name="Rand D."/>
            <person name="Rasmussen M.D."/>
            <person name="Reed L.K."/>
            <person name="Reenan R."/>
            <person name="Reily A."/>
            <person name="Remington K.A."/>
            <person name="Rieger T.T."/>
            <person name="Ritchie M.G."/>
            <person name="Robin C."/>
            <person name="Rogers Y.H."/>
            <person name="Rohde C."/>
            <person name="Rozas J."/>
            <person name="Rubenfield M.J."/>
            <person name="Ruiz A."/>
            <person name="Russo S."/>
            <person name="Salzberg S.L."/>
            <person name="Sanchez-Gracia A."/>
            <person name="Saranga D.J."/>
            <person name="Sato H."/>
            <person name="Schaeffer S.W."/>
            <person name="Schatz M.C."/>
            <person name="Schlenke T."/>
            <person name="Schwartz R."/>
            <person name="Segarra C."/>
            <person name="Singh R.S."/>
            <person name="Sirot L."/>
            <person name="Sirota M."/>
            <person name="Sisneros N.B."/>
            <person name="Smith C.D."/>
            <person name="Smith T.F."/>
            <person name="Spieth J."/>
            <person name="Stage D.E."/>
            <person name="Stark A."/>
            <person name="Stephan W."/>
            <person name="Strausberg R.L."/>
            <person name="Strempel S."/>
            <person name="Sturgill D."/>
            <person name="Sutton G."/>
            <person name="Sutton G.G."/>
            <person name="Tao W."/>
            <person name="Teichmann S."/>
            <person name="Tobari Y.N."/>
            <person name="Tomimura Y."/>
            <person name="Tsolas J.M."/>
            <person name="Valente V.L."/>
            <person name="Venter E."/>
            <person name="Venter J.C."/>
            <person name="Vicario S."/>
            <person name="Vieira F.G."/>
            <person name="Vilella A.J."/>
            <person name="Villasante A."/>
            <person name="Walenz B."/>
            <person name="Wang J."/>
            <person name="Wasserman M."/>
            <person name="Watts T."/>
            <person name="Wilson D."/>
            <person name="Wilson R.K."/>
            <person name="Wing R.A."/>
            <person name="Wolfner M.F."/>
            <person name="Wong A."/>
            <person name="Wong G.K."/>
            <person name="Wu C.I."/>
            <person name="Wu G."/>
            <person name="Yamamoto D."/>
            <person name="Yang H.P."/>
            <person name="Yang S.P."/>
            <person name="Yorke J.A."/>
            <person name="Yoshida K."/>
            <person name="Zdobnov E."/>
            <person name="Zhang P."/>
            <person name="Zhang Y."/>
            <person name="Zimin A.V."/>
            <person name="Baldwin J."/>
            <person name="Abdouelleil A."/>
            <person name="Abdulkadir J."/>
            <person name="Abebe A."/>
            <person name="Abera B."/>
            <person name="Abreu J."/>
            <person name="Acer S.C."/>
            <person name="Aftuck L."/>
            <person name="Alexander A."/>
            <person name="An P."/>
            <person name="Anderson E."/>
            <person name="Anderson S."/>
            <person name="Arachi H."/>
            <person name="Azer M."/>
            <person name="Bachantsang P."/>
            <person name="Barry A."/>
            <person name="Bayul T."/>
            <person name="Berlin A."/>
            <person name="Bessette D."/>
            <person name="Bloom T."/>
            <person name="Blye J."/>
            <person name="Boguslavskiy L."/>
            <person name="Bonnet C."/>
            <person name="Boukhgalter B."/>
            <person name="Bourzgui I."/>
            <person name="Brown A."/>
            <person name="Cahill P."/>
            <person name="Channer S."/>
            <person name="Cheshatsang Y."/>
            <person name="Chuda L."/>
            <person name="Citroen M."/>
            <person name="Collymore A."/>
            <person name="Cooke P."/>
            <person name="Costello M."/>
            <person name="D'Aco K."/>
            <person name="Daza R."/>
            <person name="De Haan G."/>
            <person name="DeGray S."/>
            <person name="DeMaso C."/>
            <person name="Dhargay N."/>
            <person name="Dooley K."/>
            <person name="Dooley E."/>
            <person name="Doricent M."/>
            <person name="Dorje P."/>
            <person name="Dorjee K."/>
            <person name="Dupes A."/>
            <person name="Elong R."/>
            <person name="Falk J."/>
            <person name="Farina A."/>
            <person name="Faro S."/>
            <person name="Ferguson D."/>
            <person name="Fisher S."/>
            <person name="Foley C.D."/>
            <person name="Franke A."/>
            <person name="Friedrich D."/>
            <person name="Gadbois L."/>
            <person name="Gearin G."/>
            <person name="Gearin C.R."/>
            <person name="Giannoukos G."/>
            <person name="Goode T."/>
            <person name="Graham J."/>
            <person name="Grandbois E."/>
            <person name="Grewal S."/>
            <person name="Gyaltsen K."/>
            <person name="Hafez N."/>
            <person name="Hagos B."/>
            <person name="Hall J."/>
            <person name="Henson C."/>
            <person name="Hollinger A."/>
            <person name="Honan T."/>
            <person name="Huard M.D."/>
            <person name="Hughes L."/>
            <person name="Hurhula B."/>
            <person name="Husby M.E."/>
            <person name="Kamat A."/>
            <person name="Kanga B."/>
            <person name="Kashin S."/>
            <person name="Khazanovich D."/>
            <person name="Kisner P."/>
            <person name="Lance K."/>
            <person name="Lara M."/>
            <person name="Lee W."/>
            <person name="Lennon N."/>
            <person name="Letendre F."/>
            <person name="LeVine R."/>
            <person name="Lipovsky A."/>
            <person name="Liu X."/>
            <person name="Liu J."/>
            <person name="Liu S."/>
            <person name="Lokyitsang T."/>
            <person name="Lokyitsang Y."/>
            <person name="Lubonja R."/>
            <person name="Lui A."/>
            <person name="MacDonald P."/>
            <person name="Magnisalis V."/>
            <person name="Maru K."/>
            <person name="Matthews C."/>
            <person name="McCusker W."/>
            <person name="McDonough S."/>
            <person name="Mehta T."/>
            <person name="Meldrim J."/>
            <person name="Meneus L."/>
            <person name="Mihai O."/>
            <person name="Mihalev A."/>
            <person name="Mihova T."/>
            <person name="Mittelman R."/>
            <person name="Mlenga V."/>
            <person name="Montmayeur A."/>
            <person name="Mulrain L."/>
            <person name="Navidi A."/>
            <person name="Naylor J."/>
            <person name="Negash T."/>
            <person name="Nguyen T."/>
            <person name="Nguyen N."/>
            <person name="Nicol R."/>
            <person name="Norbu C."/>
            <person name="Norbu N."/>
            <person name="Novod N."/>
            <person name="O'Neill B."/>
            <person name="Osman S."/>
            <person name="Markiewicz E."/>
            <person name="Oyono O.L."/>
            <person name="Patti C."/>
            <person name="Phunkhang P."/>
            <person name="Pierre F."/>
            <person name="Priest M."/>
            <person name="Raghuraman S."/>
            <person name="Rege F."/>
            <person name="Reyes R."/>
            <person name="Rise C."/>
            <person name="Rogov P."/>
            <person name="Ross K."/>
            <person name="Ryan E."/>
            <person name="Settipalli S."/>
            <person name="Shea T."/>
            <person name="Sherpa N."/>
            <person name="Shi L."/>
            <person name="Shih D."/>
            <person name="Sparrow T."/>
            <person name="Spaulding J."/>
            <person name="Stalker J."/>
            <person name="Stange-Thomann N."/>
            <person name="Stavropoulos S."/>
            <person name="Stone C."/>
            <person name="Strader C."/>
            <person name="Tesfaye S."/>
            <person name="Thomson T."/>
            <person name="Thoulutsang Y."/>
            <person name="Thoulutsang D."/>
            <person name="Topham K."/>
            <person name="Topping I."/>
            <person name="Tsamla T."/>
            <person name="Vassiliev H."/>
            <person name="Vo A."/>
            <person name="Wangchuk T."/>
            <person name="Wangdi T."/>
            <person name="Weiand M."/>
            <person name="Wilkinson J."/>
            <person name="Wilson A."/>
            <person name="Yadav S."/>
            <person name="Young G."/>
            <person name="Yu Q."/>
            <person name="Zembek L."/>
            <person name="Zhong D."/>
            <person name="Zimmer A."/>
            <person name="Zwirko Z."/>
            <person name="Jaffe D.B."/>
            <person name="Alvarez P."/>
            <person name="Brockman W."/>
            <person name="Butler J."/>
            <person name="Chin C."/>
            <person name="Gnerre S."/>
            <person name="Grabherr M."/>
            <person name="Kleber M."/>
            <person name="Mauceli E."/>
            <person name="MacCallum I."/>
        </authorList>
    </citation>
    <scope>NUCLEOTIDE SEQUENCE [LARGE SCALE GENOMIC DNA]</scope>
    <source>
        <strain evidence="3">Tucson 14024-0371.13</strain>
    </source>
</reference>
<dbReference type="eggNOG" id="ENOG502SJKI">
    <property type="taxonomic scope" value="Eukaryota"/>
</dbReference>
<accession>B3MQ54</accession>
<dbReference type="AlphaFoldDB" id="B3MQ54"/>
<proteinExistence type="predicted"/>
<organism evidence="2 3">
    <name type="scientific">Drosophila ananassae</name>
    <name type="common">Fruit fly</name>
    <dbReference type="NCBI Taxonomy" id="7217"/>
    <lineage>
        <taxon>Eukaryota</taxon>
        <taxon>Metazoa</taxon>
        <taxon>Ecdysozoa</taxon>
        <taxon>Arthropoda</taxon>
        <taxon>Hexapoda</taxon>
        <taxon>Insecta</taxon>
        <taxon>Pterygota</taxon>
        <taxon>Neoptera</taxon>
        <taxon>Endopterygota</taxon>
        <taxon>Diptera</taxon>
        <taxon>Brachycera</taxon>
        <taxon>Muscomorpha</taxon>
        <taxon>Ephydroidea</taxon>
        <taxon>Drosophilidae</taxon>
        <taxon>Drosophila</taxon>
        <taxon>Sophophora</taxon>
    </lineage>
</organism>
<dbReference type="InParanoid" id="B3MQ54"/>
<protein>
    <submittedName>
        <fullName evidence="2">Uncharacterized protein</fullName>
    </submittedName>
</protein>
<dbReference type="GO" id="GO:0044179">
    <property type="term" value="P:hemolysis in another organism"/>
    <property type="evidence" value="ECO:0007669"/>
    <property type="project" value="InterPro"/>
</dbReference>
<gene>
    <name evidence="2" type="primary">Dana\GF20381</name>
    <name evidence="2" type="synonym">dana_GLEANR_2790</name>
    <name evidence="2" type="ORF">GF20381</name>
</gene>
<dbReference type="Gene3D" id="1.20.1170.10">
    <property type="match status" value="2"/>
</dbReference>
<evidence type="ECO:0000313" key="3">
    <source>
        <dbReference type="Proteomes" id="UP000007801"/>
    </source>
</evidence>
<dbReference type="OrthoDB" id="7872236at2759"/>
<feature type="signal peptide" evidence="1">
    <location>
        <begin position="1"/>
        <end position="28"/>
    </location>
</feature>
<dbReference type="GeneID" id="6503089"/>
<dbReference type="HOGENOM" id="CLU_1148244_0_0_1"/>
<dbReference type="SMR" id="B3MQ54"/>
<dbReference type="InterPro" id="IPR027018">
    <property type="entry name" value="Hemolysin_E"/>
</dbReference>
<sequence length="286" mass="32574">MGKSPSVAILAMGLAFCAFCHFFDTCNADLVSDLRKGIESLSKAMEKYTAELTIKEKFVKLQEFIDIVDNGMLDYQGKAKDKLPQVRSLNTDARFTYQAYVASVFEWCISVNSASDIFINASNPSPSNKDVIWNTTMNTLNAGLEKTSKSQELLNNVQNKTAELKNLFHSILFDVTSDFGPDSFYGLQMIVGQILKRDFWWFNDKREEAIRDYFSALMNKLEDAYELVKDIDVALKEDNAKFNKFHQVTEGVNANKQLFLSDAVYLRATFIPDIRKLKDECTNYVN</sequence>
<evidence type="ECO:0000256" key="1">
    <source>
        <dbReference type="SAM" id="SignalP"/>
    </source>
</evidence>
<feature type="chain" id="PRO_5006454893" evidence="1">
    <location>
        <begin position="29"/>
        <end position="286"/>
    </location>
</feature>
<name>B3MQ54_DROAN</name>
<dbReference type="Pfam" id="PF06109">
    <property type="entry name" value="HlyE"/>
    <property type="match status" value="1"/>
</dbReference>
<keyword evidence="1" id="KW-0732">Signal</keyword>
<dbReference type="EMBL" id="CH902621">
    <property type="protein sequence ID" value="EDV44480.2"/>
    <property type="molecule type" value="Genomic_DNA"/>
</dbReference>
<evidence type="ECO:0000313" key="2">
    <source>
        <dbReference type="EMBL" id="EDV44480.2"/>
    </source>
</evidence>
<dbReference type="Proteomes" id="UP000007801">
    <property type="component" value="Unassembled WGS sequence"/>
</dbReference>
<keyword evidence="3" id="KW-1185">Reference proteome</keyword>